<evidence type="ECO:0000313" key="2">
    <source>
        <dbReference type="EMBL" id="GGH24140.1"/>
    </source>
</evidence>
<proteinExistence type="predicted"/>
<sequence>MVVAYACIIHHVNRSYMKKASLCLVITLLSLGASGQALPRWNYPCKPGTPCWNALTSVAERQNACQITGIDLSTLSTEELLLITMEHPFFRSYVAHDSPLEGLAFALEGFNGFLEFQKRPEAMKALCDVYFSEDFSKVETMPDSAEMGAYSLKWIGVELIMSDERLLNQMSSLEKVDFLKRLHLQLLVKQRYRDVFGGISDGTSAYIFDKVMHSMGIEILEDEFEPDTIRPFQNRLILRPAEPLALLLNKFDEYVKNN</sequence>
<dbReference type="EMBL" id="BMIA01000001">
    <property type="protein sequence ID" value="GGH24140.1"/>
    <property type="molecule type" value="Genomic_DNA"/>
</dbReference>
<name>A0ABQ1YFS8_9BACT</name>
<feature type="signal peptide" evidence="1">
    <location>
        <begin position="1"/>
        <end position="39"/>
    </location>
</feature>
<protein>
    <submittedName>
        <fullName evidence="2">Uncharacterized protein</fullName>
    </submittedName>
</protein>
<feature type="chain" id="PRO_5047007460" evidence="1">
    <location>
        <begin position="40"/>
        <end position="258"/>
    </location>
</feature>
<dbReference type="Proteomes" id="UP000600214">
    <property type="component" value="Unassembled WGS sequence"/>
</dbReference>
<comment type="caution">
    <text evidence="2">The sequence shown here is derived from an EMBL/GenBank/DDBJ whole genome shotgun (WGS) entry which is preliminary data.</text>
</comment>
<evidence type="ECO:0000256" key="1">
    <source>
        <dbReference type="SAM" id="SignalP"/>
    </source>
</evidence>
<keyword evidence="1" id="KW-0732">Signal</keyword>
<organism evidence="2 3">
    <name type="scientific">Dyadobacter endophyticus</name>
    <dbReference type="NCBI Taxonomy" id="1749036"/>
    <lineage>
        <taxon>Bacteria</taxon>
        <taxon>Pseudomonadati</taxon>
        <taxon>Bacteroidota</taxon>
        <taxon>Cytophagia</taxon>
        <taxon>Cytophagales</taxon>
        <taxon>Spirosomataceae</taxon>
        <taxon>Dyadobacter</taxon>
    </lineage>
</organism>
<reference evidence="3" key="1">
    <citation type="journal article" date="2019" name="Int. J. Syst. Evol. Microbiol.">
        <title>The Global Catalogue of Microorganisms (GCM) 10K type strain sequencing project: providing services to taxonomists for standard genome sequencing and annotation.</title>
        <authorList>
            <consortium name="The Broad Institute Genomics Platform"/>
            <consortium name="The Broad Institute Genome Sequencing Center for Infectious Disease"/>
            <person name="Wu L."/>
            <person name="Ma J."/>
        </authorList>
    </citation>
    <scope>NUCLEOTIDE SEQUENCE [LARGE SCALE GENOMIC DNA]</scope>
    <source>
        <strain evidence="3">CGMCC 1.15288</strain>
    </source>
</reference>
<gene>
    <name evidence="2" type="ORF">GCM10007423_07340</name>
</gene>
<keyword evidence="3" id="KW-1185">Reference proteome</keyword>
<evidence type="ECO:0000313" key="3">
    <source>
        <dbReference type="Proteomes" id="UP000600214"/>
    </source>
</evidence>
<accession>A0ABQ1YFS8</accession>